<dbReference type="InterPro" id="IPR036175">
    <property type="entry name" value="Sec23/24_helical_dom_sf"/>
</dbReference>
<evidence type="ECO:0000313" key="6">
    <source>
        <dbReference type="EMBL" id="GAX11278.1"/>
    </source>
</evidence>
<dbReference type="Gene3D" id="2.60.40.1670">
    <property type="entry name" value="beta-sandwich domain of Sec23/24"/>
    <property type="match status" value="1"/>
</dbReference>
<dbReference type="Gene3D" id="2.30.30.380">
    <property type="entry name" value="Zn-finger domain of Sec23/24"/>
    <property type="match status" value="1"/>
</dbReference>
<feature type="compositionally biased region" description="Pro residues" evidence="1">
    <location>
        <begin position="251"/>
        <end position="266"/>
    </location>
</feature>
<dbReference type="GO" id="GO:0030127">
    <property type="term" value="C:COPII vesicle coat"/>
    <property type="evidence" value="ECO:0007669"/>
    <property type="project" value="InterPro"/>
</dbReference>
<evidence type="ECO:0000259" key="5">
    <source>
        <dbReference type="Pfam" id="PF08033"/>
    </source>
</evidence>
<dbReference type="Pfam" id="PF04815">
    <property type="entry name" value="Sec23_helical"/>
    <property type="match status" value="1"/>
</dbReference>
<dbReference type="SUPFAM" id="SSF81995">
    <property type="entry name" value="beta-sandwich domain of Sec23/24"/>
    <property type="match status" value="1"/>
</dbReference>
<feature type="compositionally biased region" description="Pro residues" evidence="1">
    <location>
        <begin position="1"/>
        <end position="13"/>
    </location>
</feature>
<dbReference type="Gene3D" id="3.40.20.10">
    <property type="entry name" value="Severin"/>
    <property type="match status" value="1"/>
</dbReference>
<dbReference type="InterPro" id="IPR029006">
    <property type="entry name" value="ADF-H/Gelsolin-like_dom_sf"/>
</dbReference>
<dbReference type="InterPro" id="IPR012990">
    <property type="entry name" value="Beta-sandwich_Sec23_24"/>
</dbReference>
<dbReference type="AlphaFoldDB" id="A0A1Z5JBU2"/>
<dbReference type="SUPFAM" id="SSF53300">
    <property type="entry name" value="vWA-like"/>
    <property type="match status" value="1"/>
</dbReference>
<feature type="region of interest" description="Disordered" evidence="1">
    <location>
        <begin position="1"/>
        <end position="307"/>
    </location>
</feature>
<feature type="compositionally biased region" description="Polar residues" evidence="1">
    <location>
        <begin position="218"/>
        <end position="230"/>
    </location>
</feature>
<dbReference type="InterPro" id="IPR007123">
    <property type="entry name" value="Gelsolin-like_dom"/>
</dbReference>
<evidence type="ECO:0000313" key="7">
    <source>
        <dbReference type="Proteomes" id="UP000198406"/>
    </source>
</evidence>
<evidence type="ECO:0000256" key="1">
    <source>
        <dbReference type="SAM" id="MobiDB-lite"/>
    </source>
</evidence>
<dbReference type="InterPro" id="IPR006896">
    <property type="entry name" value="Sec23/24_trunk_dom"/>
</dbReference>
<dbReference type="Pfam" id="PF04811">
    <property type="entry name" value="Sec23_trunk"/>
    <property type="match status" value="1"/>
</dbReference>
<feature type="compositionally biased region" description="Polar residues" evidence="1">
    <location>
        <begin position="155"/>
        <end position="172"/>
    </location>
</feature>
<dbReference type="InParanoid" id="A0A1Z5JBU2"/>
<dbReference type="GO" id="GO:0008270">
    <property type="term" value="F:zinc ion binding"/>
    <property type="evidence" value="ECO:0007669"/>
    <property type="project" value="InterPro"/>
</dbReference>
<dbReference type="InterPro" id="IPR050550">
    <property type="entry name" value="SEC23_SEC24_subfamily"/>
</dbReference>
<organism evidence="6 7">
    <name type="scientific">Fistulifera solaris</name>
    <name type="common">Oleaginous diatom</name>
    <dbReference type="NCBI Taxonomy" id="1519565"/>
    <lineage>
        <taxon>Eukaryota</taxon>
        <taxon>Sar</taxon>
        <taxon>Stramenopiles</taxon>
        <taxon>Ochrophyta</taxon>
        <taxon>Bacillariophyta</taxon>
        <taxon>Bacillariophyceae</taxon>
        <taxon>Bacillariophycidae</taxon>
        <taxon>Naviculales</taxon>
        <taxon>Naviculaceae</taxon>
        <taxon>Fistulifera</taxon>
    </lineage>
</organism>
<evidence type="ECO:0000259" key="3">
    <source>
        <dbReference type="Pfam" id="PF04811"/>
    </source>
</evidence>
<sequence>MPSFPLPPPPPPGKNGDKAQQFPQSTVSSAPRFAAPLPPLQQQSMTFQSQQPQPVNGVTSSAHNARFPPPPPPMSGGSTGAHKRIPPPMHPPTTFSAPPSLASTETSTMPQPAPPAPVPGQTFPTLSYNPPSPSPSQSQMPPPPSQSYVAPFGVNSHSAQPTQGPRYSSQNYAPPLFSQPSQMQPPPPPPLSQPSQMQPPPSQSQVPPPPPPPPPLGAQSNIPFSQSSQLHPDPPPHGKVYPPSTQDQMPMHPPSYAPPPAPPSQMYPPSTHTQTMYPSSQSRAYPPSHARGPQPPPPTPTPYQDSIDVSLIPRPLSTLSVSPYYPRAQMGQPPPSQLPDTVIDDGNAAPHILRSTVYQFPASRAQWHSTGDIPLALQCVPLAVPSQDFVPSLPEETRETTVSVPMLPITNAPPRCTNCLAYANPFATDHKCIFCGVAQTQALVTARPEATVEWEVTGPYITRPTPVQPVQLYVLDLTSPHVEAYKSMLQKLGQDMTDHFQQQALGAAPRIGLCLVSSMGIMIPRWNASSGEISCMVVADVTEDPFTPAPLEEWTFVMNESADAWCQFLDNLDLKQWRKESFARNAYGLDGSELSCGGAALMFLSNALASSGGRGTLLTWRRPNFGVGSLAYREESQALLLGRSRAENTMTYVPVQVQQKPEGNEDENSASFYSKLADECVTNRVSFDIVMHTGSVSANSFLGLASLGELCRLTSGRLYWVQAVQWEESLYNNLRSNIRTFSGWDAVFKVRCSAGVQIKNFVCAPGTSREGALGDSPELELASLSPNTCISVELDHRVGGLPKSSSMVYFQTALLYTSSSGRRLVRVSTLAIPIAKSANDVFQSADFAAILPYIVRTTHTHLVKTINEQKKDDKMIPRQKARDALYATCLNMLVNYRLNTPAISSPTGQLLLPSRLQLLPLFCMCLIKMPLLAPGFPCRDPSSASARIQPTGDERGYFNVQLLQSNPSTCMSLLYPNIYSIDLNSQDTQDMPPLVRPTMESFQDDGIYLIDDGLRIFMYLGRLIPEDTKELCARRHHEILEHWLSLVVQNSPRATNPAIIPVFQQPDHQGLRETGILSLLVEDANVGEKDYVAFLTNMHCDIRNRLQSKK</sequence>
<name>A0A1Z5JBU2_FISSO</name>
<dbReference type="Pfam" id="PF00626">
    <property type="entry name" value="Gelsolin"/>
    <property type="match status" value="1"/>
</dbReference>
<dbReference type="InterPro" id="IPR036465">
    <property type="entry name" value="vWFA_dom_sf"/>
</dbReference>
<feature type="domain" description="Sec23/Sec24 trunk" evidence="3">
    <location>
        <begin position="468"/>
        <end position="725"/>
    </location>
</feature>
<protein>
    <recommendedName>
        <fullName evidence="8">Protein transport protein SEC24</fullName>
    </recommendedName>
</protein>
<gene>
    <name evidence="6" type="ORF">FisN_7Lh378</name>
</gene>
<dbReference type="SUPFAM" id="SSF82754">
    <property type="entry name" value="C-terminal, gelsolin-like domain of Sec23/24"/>
    <property type="match status" value="1"/>
</dbReference>
<evidence type="ECO:0000259" key="2">
    <source>
        <dbReference type="Pfam" id="PF00626"/>
    </source>
</evidence>
<feature type="compositionally biased region" description="Pro residues" evidence="1">
    <location>
        <begin position="130"/>
        <end position="145"/>
    </location>
</feature>
<feature type="domain" description="Sec23/Sec24 beta-sandwich" evidence="5">
    <location>
        <begin position="743"/>
        <end position="834"/>
    </location>
</feature>
<dbReference type="Gene3D" id="1.20.120.730">
    <property type="entry name" value="Sec23/Sec24 helical domain"/>
    <property type="match status" value="1"/>
</dbReference>
<comment type="caution">
    <text evidence="6">The sequence shown here is derived from an EMBL/GenBank/DDBJ whole genome shotgun (WGS) entry which is preliminary data.</text>
</comment>
<feature type="domain" description="Gelsolin-like" evidence="2">
    <location>
        <begin position="989"/>
        <end position="1034"/>
    </location>
</feature>
<dbReference type="SUPFAM" id="SSF81811">
    <property type="entry name" value="Helical domain of Sec23/24"/>
    <property type="match status" value="1"/>
</dbReference>
<dbReference type="PANTHER" id="PTHR13803">
    <property type="entry name" value="SEC24-RELATED PROTEIN"/>
    <property type="match status" value="1"/>
</dbReference>
<proteinExistence type="predicted"/>
<accession>A0A1Z5JBU2</accession>
<dbReference type="EMBL" id="BDSP01000039">
    <property type="protein sequence ID" value="GAX11278.1"/>
    <property type="molecule type" value="Genomic_DNA"/>
</dbReference>
<dbReference type="Gene3D" id="3.40.50.410">
    <property type="entry name" value="von Willebrand factor, type A domain"/>
    <property type="match status" value="1"/>
</dbReference>
<feature type="compositionally biased region" description="Pro residues" evidence="1">
    <location>
        <begin position="183"/>
        <end position="216"/>
    </location>
</feature>
<dbReference type="GO" id="GO:0006886">
    <property type="term" value="P:intracellular protein transport"/>
    <property type="evidence" value="ECO:0007669"/>
    <property type="project" value="InterPro"/>
</dbReference>
<keyword evidence="7" id="KW-1185">Reference proteome</keyword>
<dbReference type="Pfam" id="PF08033">
    <property type="entry name" value="Sec23_BS"/>
    <property type="match status" value="1"/>
</dbReference>
<dbReference type="SUPFAM" id="SSF82919">
    <property type="entry name" value="Zn-finger domain of Sec23/24"/>
    <property type="match status" value="1"/>
</dbReference>
<dbReference type="GO" id="GO:0070971">
    <property type="term" value="C:endoplasmic reticulum exit site"/>
    <property type="evidence" value="ECO:0007669"/>
    <property type="project" value="TreeGrafter"/>
</dbReference>
<dbReference type="GO" id="GO:0090110">
    <property type="term" value="P:COPII-coated vesicle cargo loading"/>
    <property type="evidence" value="ECO:0007669"/>
    <property type="project" value="TreeGrafter"/>
</dbReference>
<dbReference type="Proteomes" id="UP000198406">
    <property type="component" value="Unassembled WGS sequence"/>
</dbReference>
<reference evidence="6 7" key="1">
    <citation type="journal article" date="2015" name="Plant Cell">
        <title>Oil accumulation by the oleaginous diatom Fistulifera solaris as revealed by the genome and transcriptome.</title>
        <authorList>
            <person name="Tanaka T."/>
            <person name="Maeda Y."/>
            <person name="Veluchamy A."/>
            <person name="Tanaka M."/>
            <person name="Abida H."/>
            <person name="Marechal E."/>
            <person name="Bowler C."/>
            <person name="Muto M."/>
            <person name="Sunaga Y."/>
            <person name="Tanaka M."/>
            <person name="Yoshino T."/>
            <person name="Taniguchi T."/>
            <person name="Fukuda Y."/>
            <person name="Nemoto M."/>
            <person name="Matsumoto M."/>
            <person name="Wong P.S."/>
            <person name="Aburatani S."/>
            <person name="Fujibuchi W."/>
        </authorList>
    </citation>
    <scope>NUCLEOTIDE SEQUENCE [LARGE SCALE GENOMIC DNA]</scope>
    <source>
        <strain evidence="6 7">JPCC DA0580</strain>
    </source>
</reference>
<feature type="domain" description="Sec23/Sec24 helical" evidence="4">
    <location>
        <begin position="879"/>
        <end position="935"/>
    </location>
</feature>
<evidence type="ECO:0008006" key="8">
    <source>
        <dbReference type="Google" id="ProtNLM"/>
    </source>
</evidence>
<dbReference type="InterPro" id="IPR006900">
    <property type="entry name" value="Sec23/24_helical_dom"/>
</dbReference>
<dbReference type="InterPro" id="IPR036180">
    <property type="entry name" value="Gelsolin-like_dom_sf"/>
</dbReference>
<dbReference type="GO" id="GO:0000149">
    <property type="term" value="F:SNARE binding"/>
    <property type="evidence" value="ECO:0007669"/>
    <property type="project" value="TreeGrafter"/>
</dbReference>
<evidence type="ECO:0000259" key="4">
    <source>
        <dbReference type="Pfam" id="PF04815"/>
    </source>
</evidence>
<feature type="compositionally biased region" description="Low complexity" evidence="1">
    <location>
        <begin position="41"/>
        <end position="54"/>
    </location>
</feature>
<dbReference type="PANTHER" id="PTHR13803:SF4">
    <property type="entry name" value="SECRETORY 24CD, ISOFORM C"/>
    <property type="match status" value="1"/>
</dbReference>
<feature type="compositionally biased region" description="Polar residues" evidence="1">
    <location>
        <begin position="93"/>
        <end position="109"/>
    </location>
</feature>
<dbReference type="OrthoDB" id="49016at2759"/>
<feature type="compositionally biased region" description="Polar residues" evidence="1">
    <location>
        <begin position="271"/>
        <end position="283"/>
    </location>
</feature>
<dbReference type="InterPro" id="IPR036174">
    <property type="entry name" value="Znf_Sec23_Sec24_sf"/>
</dbReference>